<evidence type="ECO:0000313" key="1">
    <source>
        <dbReference type="EMBL" id="TLS51975.1"/>
    </source>
</evidence>
<accession>A0A5R9GJZ9</accession>
<keyword evidence="2" id="KW-1185">Reference proteome</keyword>
<name>A0A5R9GJZ9_9BACL</name>
<reference evidence="1 2" key="1">
    <citation type="submission" date="2019-05" db="EMBL/GenBank/DDBJ databases">
        <authorList>
            <person name="Narsing Rao M.P."/>
            <person name="Li W.J."/>
        </authorList>
    </citation>
    <scope>NUCLEOTIDE SEQUENCE [LARGE SCALE GENOMIC DNA]</scope>
    <source>
        <strain evidence="1 2">SYSU_K30003</strain>
    </source>
</reference>
<dbReference type="EMBL" id="VCIW01000006">
    <property type="protein sequence ID" value="TLS51975.1"/>
    <property type="molecule type" value="Genomic_DNA"/>
</dbReference>
<proteinExistence type="predicted"/>
<dbReference type="InterPro" id="IPR025855">
    <property type="entry name" value="Replic_Relax"/>
</dbReference>
<protein>
    <recommendedName>
        <fullName evidence="3">Replication-relaxation</fullName>
    </recommendedName>
</protein>
<sequence length="246" mass="28140">MDKLYASSGIPAGSSPMSERESNIMLALARLRFMTTRQIHQLYGYAGSHGLSVTRRRLHEMESAGWVKSWQPSKYEQKIYYLSRGGALELEYRNGAEGVRTFRKSERSIHYSLIAEVFVRLRTADPGILRAFDVEPKFEKIVPDAYVELALDSRPFALFLELDRNTESAGYLRDVKMEKYRNWYATKAASSALPSLLVVTSTEYRKTLFDRIIEHYGLPAACYTIDEFVLSPVPCVRSLSRLRSES</sequence>
<dbReference type="AlphaFoldDB" id="A0A5R9GJZ9"/>
<evidence type="ECO:0008006" key="3">
    <source>
        <dbReference type="Google" id="ProtNLM"/>
    </source>
</evidence>
<dbReference type="Pfam" id="PF13814">
    <property type="entry name" value="Replic_Relax"/>
    <property type="match status" value="1"/>
</dbReference>
<dbReference type="Proteomes" id="UP000309676">
    <property type="component" value="Unassembled WGS sequence"/>
</dbReference>
<evidence type="ECO:0000313" key="2">
    <source>
        <dbReference type="Proteomes" id="UP000309676"/>
    </source>
</evidence>
<organism evidence="1 2">
    <name type="scientific">Paenibacillus antri</name>
    <dbReference type="NCBI Taxonomy" id="2582848"/>
    <lineage>
        <taxon>Bacteria</taxon>
        <taxon>Bacillati</taxon>
        <taxon>Bacillota</taxon>
        <taxon>Bacilli</taxon>
        <taxon>Bacillales</taxon>
        <taxon>Paenibacillaceae</taxon>
        <taxon>Paenibacillus</taxon>
    </lineage>
</organism>
<comment type="caution">
    <text evidence="1">The sequence shown here is derived from an EMBL/GenBank/DDBJ whole genome shotgun (WGS) entry which is preliminary data.</text>
</comment>
<gene>
    <name evidence="1" type="ORF">FE782_11380</name>
</gene>